<accession>A0A6N2NBI5</accession>
<dbReference type="AlphaFoldDB" id="A0A6N2NBI5"/>
<dbReference type="Gene3D" id="3.90.70.10">
    <property type="entry name" value="Cysteine proteinases"/>
    <property type="match status" value="1"/>
</dbReference>
<reference evidence="1" key="1">
    <citation type="submission" date="2019-03" db="EMBL/GenBank/DDBJ databases">
        <authorList>
            <person name="Mank J."/>
            <person name="Almeida P."/>
        </authorList>
    </citation>
    <scope>NUCLEOTIDE SEQUENCE</scope>
    <source>
        <strain evidence="1">78183</strain>
    </source>
</reference>
<dbReference type="SUPFAM" id="SSF54001">
    <property type="entry name" value="Cysteine proteinases"/>
    <property type="match status" value="1"/>
</dbReference>
<organism evidence="1">
    <name type="scientific">Salix viminalis</name>
    <name type="common">Common osier</name>
    <name type="synonym">Basket willow</name>
    <dbReference type="NCBI Taxonomy" id="40686"/>
    <lineage>
        <taxon>Eukaryota</taxon>
        <taxon>Viridiplantae</taxon>
        <taxon>Streptophyta</taxon>
        <taxon>Embryophyta</taxon>
        <taxon>Tracheophyta</taxon>
        <taxon>Spermatophyta</taxon>
        <taxon>Magnoliopsida</taxon>
        <taxon>eudicotyledons</taxon>
        <taxon>Gunneridae</taxon>
        <taxon>Pentapetalae</taxon>
        <taxon>rosids</taxon>
        <taxon>fabids</taxon>
        <taxon>Malpighiales</taxon>
        <taxon>Salicaceae</taxon>
        <taxon>Saliceae</taxon>
        <taxon>Salix</taxon>
    </lineage>
</organism>
<sequence>MTNHEFLQHHGGSKVSHWRISMDQYRELGSFMRAVYDPAVIIDGYEMVPGNDENALMKAAANQPVSIAMDL</sequence>
<gene>
    <name evidence="1" type="ORF">SVIM_LOCUS428035</name>
</gene>
<dbReference type="InterPro" id="IPR038765">
    <property type="entry name" value="Papain-like_cys_pep_sf"/>
</dbReference>
<evidence type="ECO:0000313" key="1">
    <source>
        <dbReference type="EMBL" id="VFU58502.1"/>
    </source>
</evidence>
<dbReference type="EMBL" id="CAADRP010001996">
    <property type="protein sequence ID" value="VFU58502.1"/>
    <property type="molecule type" value="Genomic_DNA"/>
</dbReference>
<protein>
    <submittedName>
        <fullName evidence="1">Uncharacterized protein</fullName>
    </submittedName>
</protein>
<proteinExistence type="predicted"/>
<name>A0A6N2NBI5_SALVM</name>